<dbReference type="Pfam" id="PF01205">
    <property type="entry name" value="Impact_N"/>
    <property type="match status" value="1"/>
</dbReference>
<dbReference type="PANTHER" id="PTHR16301">
    <property type="entry name" value="IMPACT-RELATED"/>
    <property type="match status" value="1"/>
</dbReference>
<proteinExistence type="inferred from homology"/>
<name>A0A3A4F130_9MICC</name>
<sequence>MRRVRTIEDAQSFVDQLRTKHPSARHHCSAWVIGHDRGTLRANDDGEPSGTAGAPILGAVTRADMPGGRADLSDVVVVVMRWFGGTLLGTGGLVSAYSDSAVAVITEAHAQQALRMRQPMRHFRLPAPVGDAGRWEYELRSAHITVHGTDYTSSAGAATLELAVADDQASLSRLHTLTATLSNGTAELEPYGTDWHDAVIAS</sequence>
<dbReference type="GO" id="GO:0006446">
    <property type="term" value="P:regulation of translational initiation"/>
    <property type="evidence" value="ECO:0007669"/>
    <property type="project" value="TreeGrafter"/>
</dbReference>
<reference evidence="3 4" key="1">
    <citation type="submission" date="2018-09" db="EMBL/GenBank/DDBJ databases">
        <title>Nesterenkonia natronophila sp. nov., an alkaliphilic actinobacteriume isolated from a soda lake, and emended description of the genus Nesterenkonia.</title>
        <authorList>
            <person name="Menes R.J."/>
            <person name="Iriarte A."/>
        </authorList>
    </citation>
    <scope>NUCLEOTIDE SEQUENCE [LARGE SCALE GENOMIC DNA]</scope>
    <source>
        <strain evidence="3 4">M8</strain>
    </source>
</reference>
<dbReference type="SUPFAM" id="SSF54211">
    <property type="entry name" value="Ribosomal protein S5 domain 2-like"/>
    <property type="match status" value="1"/>
</dbReference>
<dbReference type="InterPro" id="IPR036956">
    <property type="entry name" value="Impact_N_sf"/>
</dbReference>
<dbReference type="InterPro" id="IPR023582">
    <property type="entry name" value="Impact"/>
</dbReference>
<dbReference type="PANTHER" id="PTHR16301:SF20">
    <property type="entry name" value="IMPACT FAMILY MEMBER YIGZ"/>
    <property type="match status" value="1"/>
</dbReference>
<evidence type="ECO:0000313" key="3">
    <source>
        <dbReference type="EMBL" id="RJN31508.1"/>
    </source>
</evidence>
<comment type="caution">
    <text evidence="3">The sequence shown here is derived from an EMBL/GenBank/DDBJ whole genome shotgun (WGS) entry which is preliminary data.</text>
</comment>
<feature type="domain" description="Impact N-terminal" evidence="2">
    <location>
        <begin position="3"/>
        <end position="104"/>
    </location>
</feature>
<dbReference type="Proteomes" id="UP000266615">
    <property type="component" value="Unassembled WGS sequence"/>
</dbReference>
<dbReference type="GO" id="GO:0005737">
    <property type="term" value="C:cytoplasm"/>
    <property type="evidence" value="ECO:0007669"/>
    <property type="project" value="TreeGrafter"/>
</dbReference>
<dbReference type="InterPro" id="IPR001498">
    <property type="entry name" value="Impact_N"/>
</dbReference>
<dbReference type="InterPro" id="IPR020568">
    <property type="entry name" value="Ribosomal_Su5_D2-typ_SF"/>
</dbReference>
<gene>
    <name evidence="3" type="ORF">D3250_10490</name>
</gene>
<accession>A0A3A4F130</accession>
<evidence type="ECO:0000313" key="4">
    <source>
        <dbReference type="Proteomes" id="UP000266615"/>
    </source>
</evidence>
<keyword evidence="4" id="KW-1185">Reference proteome</keyword>
<organism evidence="3 4">
    <name type="scientific">Nesterenkonia natronophila</name>
    <dbReference type="NCBI Taxonomy" id="2174932"/>
    <lineage>
        <taxon>Bacteria</taxon>
        <taxon>Bacillati</taxon>
        <taxon>Actinomycetota</taxon>
        <taxon>Actinomycetes</taxon>
        <taxon>Micrococcales</taxon>
        <taxon>Micrococcaceae</taxon>
        <taxon>Nesterenkonia</taxon>
    </lineage>
</organism>
<dbReference type="EMBL" id="QYZP01000003">
    <property type="protein sequence ID" value="RJN31508.1"/>
    <property type="molecule type" value="Genomic_DNA"/>
</dbReference>
<dbReference type="Gene3D" id="3.30.230.30">
    <property type="entry name" value="Impact, N-terminal domain"/>
    <property type="match status" value="1"/>
</dbReference>
<dbReference type="AlphaFoldDB" id="A0A3A4F130"/>
<evidence type="ECO:0000256" key="1">
    <source>
        <dbReference type="ARBA" id="ARBA00007665"/>
    </source>
</evidence>
<comment type="similarity">
    <text evidence="1">Belongs to the IMPACT family.</text>
</comment>
<dbReference type="OrthoDB" id="9813771at2"/>
<protein>
    <submittedName>
        <fullName evidence="3">YigZ family protein</fullName>
    </submittedName>
</protein>
<evidence type="ECO:0000259" key="2">
    <source>
        <dbReference type="Pfam" id="PF01205"/>
    </source>
</evidence>